<dbReference type="AlphaFoldDB" id="A0A6G1HF79"/>
<accession>A0A6G1HF79</accession>
<sequence>MHLYPLPLLILIPLTTATCTRSTLSAKTSLFFSSAFSSQNASSNPLALSPTAKISQNNVIHPTLDTTAWSSLSSFASDYRVSALDTTLCSATTYAPVLNKKGEHGLLSLRLQVSDVASEDPGKNEVTELEILYAEKGAHMFFAPELLPKSAPQMWKTPQEPVGAVDGGNSSLTHTALIVTANTYPTALSAGSTTTIAGPTCPRTENGVPVTQHCNEGLAAFKYPVPERRWIADEETGIVWGGLWFDKNAVGRGDGLFLHEYFAVKGGRISGVDAVMQTLPGEYSGVWGTGTGAAEVE</sequence>
<evidence type="ECO:0000313" key="4">
    <source>
        <dbReference type="Proteomes" id="UP000800041"/>
    </source>
</evidence>
<dbReference type="Pfam" id="PF26061">
    <property type="entry name" value="DUF8021"/>
    <property type="match status" value="1"/>
</dbReference>
<feature type="domain" description="DUF8021" evidence="2">
    <location>
        <begin position="173"/>
        <end position="276"/>
    </location>
</feature>
<gene>
    <name evidence="3" type="ORF">K402DRAFT_416977</name>
</gene>
<dbReference type="OrthoDB" id="3895903at2759"/>
<evidence type="ECO:0000313" key="3">
    <source>
        <dbReference type="EMBL" id="KAF1991702.1"/>
    </source>
</evidence>
<name>A0A6G1HF79_9PEZI</name>
<keyword evidence="1" id="KW-0732">Signal</keyword>
<dbReference type="InterPro" id="IPR058334">
    <property type="entry name" value="DUF8021"/>
</dbReference>
<dbReference type="Proteomes" id="UP000800041">
    <property type="component" value="Unassembled WGS sequence"/>
</dbReference>
<proteinExistence type="predicted"/>
<evidence type="ECO:0000256" key="1">
    <source>
        <dbReference type="SAM" id="SignalP"/>
    </source>
</evidence>
<dbReference type="EMBL" id="ML977139">
    <property type="protein sequence ID" value="KAF1991702.1"/>
    <property type="molecule type" value="Genomic_DNA"/>
</dbReference>
<keyword evidence="4" id="KW-1185">Reference proteome</keyword>
<feature type="signal peptide" evidence="1">
    <location>
        <begin position="1"/>
        <end position="17"/>
    </location>
</feature>
<reference evidence="3" key="1">
    <citation type="journal article" date="2020" name="Stud. Mycol.">
        <title>101 Dothideomycetes genomes: a test case for predicting lifestyles and emergence of pathogens.</title>
        <authorList>
            <person name="Haridas S."/>
            <person name="Albert R."/>
            <person name="Binder M."/>
            <person name="Bloem J."/>
            <person name="Labutti K."/>
            <person name="Salamov A."/>
            <person name="Andreopoulos B."/>
            <person name="Baker S."/>
            <person name="Barry K."/>
            <person name="Bills G."/>
            <person name="Bluhm B."/>
            <person name="Cannon C."/>
            <person name="Castanera R."/>
            <person name="Culley D."/>
            <person name="Daum C."/>
            <person name="Ezra D."/>
            <person name="Gonzalez J."/>
            <person name="Henrissat B."/>
            <person name="Kuo A."/>
            <person name="Liang C."/>
            <person name="Lipzen A."/>
            <person name="Lutzoni F."/>
            <person name="Magnuson J."/>
            <person name="Mondo S."/>
            <person name="Nolan M."/>
            <person name="Ohm R."/>
            <person name="Pangilinan J."/>
            <person name="Park H.-J."/>
            <person name="Ramirez L."/>
            <person name="Alfaro M."/>
            <person name="Sun H."/>
            <person name="Tritt A."/>
            <person name="Yoshinaga Y."/>
            <person name="Zwiers L.-H."/>
            <person name="Turgeon B."/>
            <person name="Goodwin S."/>
            <person name="Spatafora J."/>
            <person name="Crous P."/>
            <person name="Grigoriev I."/>
        </authorList>
    </citation>
    <scope>NUCLEOTIDE SEQUENCE</scope>
    <source>
        <strain evidence="3">CBS 113979</strain>
    </source>
</reference>
<organism evidence="3 4">
    <name type="scientific">Aulographum hederae CBS 113979</name>
    <dbReference type="NCBI Taxonomy" id="1176131"/>
    <lineage>
        <taxon>Eukaryota</taxon>
        <taxon>Fungi</taxon>
        <taxon>Dikarya</taxon>
        <taxon>Ascomycota</taxon>
        <taxon>Pezizomycotina</taxon>
        <taxon>Dothideomycetes</taxon>
        <taxon>Pleosporomycetidae</taxon>
        <taxon>Aulographales</taxon>
        <taxon>Aulographaceae</taxon>
    </lineage>
</organism>
<evidence type="ECO:0000259" key="2">
    <source>
        <dbReference type="Pfam" id="PF26061"/>
    </source>
</evidence>
<protein>
    <recommendedName>
        <fullName evidence="2">DUF8021 domain-containing protein</fullName>
    </recommendedName>
</protein>
<feature type="chain" id="PRO_5026175699" description="DUF8021 domain-containing protein" evidence="1">
    <location>
        <begin position="18"/>
        <end position="297"/>
    </location>
</feature>